<keyword evidence="3" id="KW-0547">Nucleotide-binding</keyword>
<dbReference type="RefSeq" id="WP_184751748.1">
    <property type="nucleotide sequence ID" value="NZ_BAAAJR010000001.1"/>
</dbReference>
<dbReference type="SUPFAM" id="SSF52540">
    <property type="entry name" value="P-loop containing nucleoside triphosphate hydrolases"/>
    <property type="match status" value="1"/>
</dbReference>
<evidence type="ECO:0000313" key="4">
    <source>
        <dbReference type="Proteomes" id="UP000537775"/>
    </source>
</evidence>
<dbReference type="Pfam" id="PF20469">
    <property type="entry name" value="OLD-like_TOPRIM"/>
    <property type="match status" value="1"/>
</dbReference>
<evidence type="ECO:0000259" key="2">
    <source>
        <dbReference type="Pfam" id="PF20469"/>
    </source>
</evidence>
<dbReference type="Pfam" id="PF13175">
    <property type="entry name" value="AAA_15"/>
    <property type="match status" value="1"/>
</dbReference>
<reference evidence="3 4" key="1">
    <citation type="submission" date="2020-08" db="EMBL/GenBank/DDBJ databases">
        <title>Sequencing the genomes of 1000 actinobacteria strains.</title>
        <authorList>
            <person name="Klenk H.-P."/>
        </authorList>
    </citation>
    <scope>NUCLEOTIDE SEQUENCE [LARGE SCALE GENOMIC DNA]</scope>
    <source>
        <strain evidence="3 4">DSM 12511</strain>
    </source>
</reference>
<feature type="domain" description="Endonuclease GajA/Old nuclease/RecF-like AAA" evidence="1">
    <location>
        <begin position="219"/>
        <end position="320"/>
    </location>
</feature>
<dbReference type="InterPro" id="IPR034139">
    <property type="entry name" value="TOPRIM_OLD"/>
</dbReference>
<gene>
    <name evidence="3" type="ORF">HD594_003019</name>
</gene>
<dbReference type="InterPro" id="IPR041685">
    <property type="entry name" value="AAA_GajA/Old/RecF-like"/>
</dbReference>
<dbReference type="InterPro" id="IPR027417">
    <property type="entry name" value="P-loop_NTPase"/>
</dbReference>
<keyword evidence="3" id="KW-0067">ATP-binding</keyword>
<feature type="domain" description="OLD protein-like TOPRIM" evidence="2">
    <location>
        <begin position="369"/>
        <end position="436"/>
    </location>
</feature>
<evidence type="ECO:0000259" key="1">
    <source>
        <dbReference type="Pfam" id="PF13175"/>
    </source>
</evidence>
<evidence type="ECO:0000313" key="3">
    <source>
        <dbReference type="EMBL" id="MBB6392706.1"/>
    </source>
</evidence>
<keyword evidence="4" id="KW-1185">Reference proteome</keyword>
<dbReference type="InterPro" id="IPR051396">
    <property type="entry name" value="Bact_Antivir_Def_Nuclease"/>
</dbReference>
<protein>
    <submittedName>
        <fullName evidence="3">Energy-coupling factor transporter ATP-binding protein EcfA2</fullName>
    </submittedName>
</protein>
<proteinExistence type="predicted"/>
<dbReference type="Gene3D" id="3.40.50.300">
    <property type="entry name" value="P-loop containing nucleotide triphosphate hydrolases"/>
    <property type="match status" value="1"/>
</dbReference>
<name>A0A7X0FS69_9MICO</name>
<organism evidence="3 4">
    <name type="scientific">Microbacterium thalassium</name>
    <dbReference type="NCBI Taxonomy" id="362649"/>
    <lineage>
        <taxon>Bacteria</taxon>
        <taxon>Bacillati</taxon>
        <taxon>Actinomycetota</taxon>
        <taxon>Actinomycetes</taxon>
        <taxon>Micrococcales</taxon>
        <taxon>Microbacteriaceae</taxon>
        <taxon>Microbacterium</taxon>
    </lineage>
</organism>
<dbReference type="PANTHER" id="PTHR43581">
    <property type="entry name" value="ATP/GTP PHOSPHATASE"/>
    <property type="match status" value="1"/>
</dbReference>
<dbReference type="Proteomes" id="UP000537775">
    <property type="component" value="Unassembled WGS sequence"/>
</dbReference>
<dbReference type="PANTHER" id="PTHR43581:SF4">
    <property type="entry name" value="ATP_GTP PHOSPHATASE"/>
    <property type="match status" value="1"/>
</dbReference>
<dbReference type="GO" id="GO:0005524">
    <property type="term" value="F:ATP binding"/>
    <property type="evidence" value="ECO:0007669"/>
    <property type="project" value="UniProtKB-KW"/>
</dbReference>
<comment type="caution">
    <text evidence="3">The sequence shown here is derived from an EMBL/GenBank/DDBJ whole genome shotgun (WGS) entry which is preliminary data.</text>
</comment>
<dbReference type="EMBL" id="JACHML010000001">
    <property type="protein sequence ID" value="MBB6392706.1"/>
    <property type="molecule type" value="Genomic_DNA"/>
</dbReference>
<accession>A0A7X0FS69</accession>
<sequence>MRVIRVEVERLLGYQSLRMDIDPKLQLVAGPNNAGKSSLIRILETYFSDPTGDELIALKPLNEYYANLGSRTLSSIQVWFGDLSTSEQQTFSPILRQDGLIWLSIRCSRSGTLSFKASRNANAETSLRLYKAAIEAFRFVKIPSVRVGNVGGKEEPESLERLLDTLEAILIRSGASRSTALQQEFAAKIAPLEALVKTVLDDSAAAIASELPFREQTVTIDLPESRHALRGMLESAVIKSRDAIDVPISERGTGFQSALVLGILRYVASREGSQHGHNLMFAIEEPEAFLHPQTQRAMAKIIRDIADDAQLLVTTHSAVLVDSFEIERIARIPLQTDGTVHTWVKPVLTPTDVGRLSRYCNAANSELVFANAVIVVEGEGDFSLVEKLLARHCGAPGGHYGLGITVIESGGIDTMKYLVQLAHLFGVRSYALTDKDGLKKRNGKRKLLDVLAQREIKPADEILQQLRTEADQPHATFPAALESQARFNALLAPFDAFTLNSDLEGLILETYGDAALAEKLGPEGANLLGDPEVETFTTPPDGYTKFSAWLGSKGWNCDGKATNKLVPHLPALLIEDWLRVNGEPNSALKPVDDWLKQIVDTHQQTPL</sequence>
<dbReference type="AlphaFoldDB" id="A0A7X0FS69"/>